<keyword evidence="6" id="KW-0067">ATP-binding</keyword>
<protein>
    <recommendedName>
        <fullName evidence="1">non-specific serine/threonine protein kinase</fullName>
        <ecNumber evidence="1">2.7.11.1</ecNumber>
    </recommendedName>
</protein>
<dbReference type="PANTHER" id="PTHR21310">
    <property type="entry name" value="AMINOGLYCOSIDE PHOSPHOTRANSFERASE-RELATED-RELATED"/>
    <property type="match status" value="1"/>
</dbReference>
<sequence length="307" mass="33203">MARLLWQQLPAQVRDAAEAAFGSAVVDEVSQSGGFSPGLASRLRLADGRRVFAKAISPDRDPLAPDLFRREARVMAAMPATVPAPGLLWTYDDGDWVMLVLEDVDGHMPHEPWQPDELQHVMTALADLAEYATPSPLPVPSVVDDLADNFGAWRALSAQPEEWPRLDPWARDHLDLLVDLEHGWGDAAKGDTLVHADLRADNLIVTADRVVVIDWPYAVAGAPWLDALFFLPSVAESSPGLDPQAVWESYGPARAADPGAVDAVLAALAGDWVRQSLRPAPPNLPTLRAHQAAKGAATLAWLRSRLG</sequence>
<evidence type="ECO:0000256" key="5">
    <source>
        <dbReference type="ARBA" id="ARBA00022777"/>
    </source>
</evidence>
<dbReference type="PANTHER" id="PTHR21310:SF40">
    <property type="entry name" value="AMINOGLYCOSIDE PHOSPHOTRANSFERASE DOMAIN-CONTAINING PROTEIN-RELATED"/>
    <property type="match status" value="1"/>
</dbReference>
<keyword evidence="3" id="KW-0808">Transferase</keyword>
<reference evidence="11" key="1">
    <citation type="journal article" date="2019" name="Int. J. Syst. Evol. Microbiol.">
        <title>The Global Catalogue of Microorganisms (GCM) 10K type strain sequencing project: providing services to taxonomists for standard genome sequencing and annotation.</title>
        <authorList>
            <consortium name="The Broad Institute Genomics Platform"/>
            <consortium name="The Broad Institute Genome Sequencing Center for Infectious Disease"/>
            <person name="Wu L."/>
            <person name="Ma J."/>
        </authorList>
    </citation>
    <scope>NUCLEOTIDE SEQUENCE [LARGE SCALE GENOMIC DNA]</scope>
    <source>
        <strain evidence="11">JCM 17986</strain>
    </source>
</reference>
<evidence type="ECO:0000256" key="2">
    <source>
        <dbReference type="ARBA" id="ARBA00022527"/>
    </source>
</evidence>
<name>A0ABP9I7G5_9ACTN</name>
<dbReference type="InterPro" id="IPR018934">
    <property type="entry name" value="RIO_dom"/>
</dbReference>
<evidence type="ECO:0000256" key="8">
    <source>
        <dbReference type="ARBA" id="ARBA00048679"/>
    </source>
</evidence>
<organism evidence="10 11">
    <name type="scientific">Yinghuangia aomiensis</name>
    <dbReference type="NCBI Taxonomy" id="676205"/>
    <lineage>
        <taxon>Bacteria</taxon>
        <taxon>Bacillati</taxon>
        <taxon>Actinomycetota</taxon>
        <taxon>Actinomycetes</taxon>
        <taxon>Kitasatosporales</taxon>
        <taxon>Streptomycetaceae</taxon>
        <taxon>Yinghuangia</taxon>
    </lineage>
</organism>
<evidence type="ECO:0000256" key="1">
    <source>
        <dbReference type="ARBA" id="ARBA00012513"/>
    </source>
</evidence>
<dbReference type="SUPFAM" id="SSF56112">
    <property type="entry name" value="Protein kinase-like (PK-like)"/>
    <property type="match status" value="1"/>
</dbReference>
<dbReference type="Pfam" id="PF01163">
    <property type="entry name" value="RIO1"/>
    <property type="match status" value="1"/>
</dbReference>
<dbReference type="Proteomes" id="UP001500466">
    <property type="component" value="Unassembled WGS sequence"/>
</dbReference>
<gene>
    <name evidence="10" type="ORF">GCM10023205_71530</name>
</gene>
<dbReference type="Gene3D" id="3.30.200.20">
    <property type="entry name" value="Phosphorylase Kinase, domain 1"/>
    <property type="match status" value="1"/>
</dbReference>
<dbReference type="InterPro" id="IPR051678">
    <property type="entry name" value="AGP_Transferase"/>
</dbReference>
<evidence type="ECO:0000313" key="11">
    <source>
        <dbReference type="Proteomes" id="UP001500466"/>
    </source>
</evidence>
<evidence type="ECO:0000256" key="6">
    <source>
        <dbReference type="ARBA" id="ARBA00022840"/>
    </source>
</evidence>
<feature type="domain" description="RIO-type" evidence="9">
    <location>
        <begin position="188"/>
        <end position="220"/>
    </location>
</feature>
<evidence type="ECO:0000259" key="9">
    <source>
        <dbReference type="Pfam" id="PF01163"/>
    </source>
</evidence>
<comment type="catalytic activity">
    <reaction evidence="7">
        <text>L-threonyl-[protein] + ATP = O-phospho-L-threonyl-[protein] + ADP + H(+)</text>
        <dbReference type="Rhea" id="RHEA:46608"/>
        <dbReference type="Rhea" id="RHEA-COMP:11060"/>
        <dbReference type="Rhea" id="RHEA-COMP:11605"/>
        <dbReference type="ChEBI" id="CHEBI:15378"/>
        <dbReference type="ChEBI" id="CHEBI:30013"/>
        <dbReference type="ChEBI" id="CHEBI:30616"/>
        <dbReference type="ChEBI" id="CHEBI:61977"/>
        <dbReference type="ChEBI" id="CHEBI:456216"/>
        <dbReference type="EC" id="2.7.11.1"/>
    </reaction>
</comment>
<evidence type="ECO:0000256" key="7">
    <source>
        <dbReference type="ARBA" id="ARBA00047899"/>
    </source>
</evidence>
<dbReference type="RefSeq" id="WP_345679984.1">
    <property type="nucleotide sequence ID" value="NZ_BAABHS010000038.1"/>
</dbReference>
<dbReference type="EC" id="2.7.11.1" evidence="1"/>
<keyword evidence="11" id="KW-1185">Reference proteome</keyword>
<proteinExistence type="predicted"/>
<keyword evidence="2" id="KW-0723">Serine/threonine-protein kinase</keyword>
<dbReference type="EMBL" id="BAABHS010000038">
    <property type="protein sequence ID" value="GAA4989973.1"/>
    <property type="molecule type" value="Genomic_DNA"/>
</dbReference>
<dbReference type="InterPro" id="IPR011009">
    <property type="entry name" value="Kinase-like_dom_sf"/>
</dbReference>
<evidence type="ECO:0000256" key="3">
    <source>
        <dbReference type="ARBA" id="ARBA00022679"/>
    </source>
</evidence>
<evidence type="ECO:0000256" key="4">
    <source>
        <dbReference type="ARBA" id="ARBA00022741"/>
    </source>
</evidence>
<keyword evidence="4" id="KW-0547">Nucleotide-binding</keyword>
<evidence type="ECO:0000313" key="10">
    <source>
        <dbReference type="EMBL" id="GAA4989973.1"/>
    </source>
</evidence>
<accession>A0ABP9I7G5</accession>
<comment type="catalytic activity">
    <reaction evidence="8">
        <text>L-seryl-[protein] + ATP = O-phospho-L-seryl-[protein] + ADP + H(+)</text>
        <dbReference type="Rhea" id="RHEA:17989"/>
        <dbReference type="Rhea" id="RHEA-COMP:9863"/>
        <dbReference type="Rhea" id="RHEA-COMP:11604"/>
        <dbReference type="ChEBI" id="CHEBI:15378"/>
        <dbReference type="ChEBI" id="CHEBI:29999"/>
        <dbReference type="ChEBI" id="CHEBI:30616"/>
        <dbReference type="ChEBI" id="CHEBI:83421"/>
        <dbReference type="ChEBI" id="CHEBI:456216"/>
        <dbReference type="EC" id="2.7.11.1"/>
    </reaction>
</comment>
<comment type="caution">
    <text evidence="10">The sequence shown here is derived from an EMBL/GenBank/DDBJ whole genome shotgun (WGS) entry which is preliminary data.</text>
</comment>
<keyword evidence="5" id="KW-0418">Kinase</keyword>
<dbReference type="Gene3D" id="3.90.1200.10">
    <property type="match status" value="1"/>
</dbReference>